<evidence type="ECO:0000256" key="1">
    <source>
        <dbReference type="SAM" id="MobiDB-lite"/>
    </source>
</evidence>
<feature type="region of interest" description="Disordered" evidence="1">
    <location>
        <begin position="27"/>
        <end position="137"/>
    </location>
</feature>
<dbReference type="AlphaFoldDB" id="A0AAD1VU49"/>
<sequence>MDLDKHKTETASNNVIRNKITSSAFFNDNQKGFEEMKPKQHESTSRSSVRKPTSKTKMPKSPCKSAGRETKYASLQSIARTNKGSSSTKPGVIRPITLRVTLMEQYDEMGHSHPYNQGSVTSGRNTSNSVSNKRDII</sequence>
<gene>
    <name evidence="2" type="ORF">PECUL_23A038372</name>
</gene>
<dbReference type="PANTHER" id="PTHR31514:SF1">
    <property type="entry name" value="MUSCULAR LMNA-INTERACTING PROTEIN"/>
    <property type="match status" value="1"/>
</dbReference>
<feature type="compositionally biased region" description="Polar residues" evidence="1">
    <location>
        <begin position="114"/>
        <end position="131"/>
    </location>
</feature>
<reference evidence="2" key="1">
    <citation type="submission" date="2022-03" db="EMBL/GenBank/DDBJ databases">
        <authorList>
            <person name="Alioto T."/>
            <person name="Alioto T."/>
            <person name="Gomez Garrido J."/>
        </authorList>
    </citation>
    <scope>NUCLEOTIDE SEQUENCE</scope>
</reference>
<proteinExistence type="predicted"/>
<keyword evidence="3" id="KW-1185">Reference proteome</keyword>
<name>A0AAD1VU49_PELCU</name>
<accession>A0AAD1VU49</accession>
<dbReference type="Pfam" id="PF15274">
    <property type="entry name" value="MLIP"/>
    <property type="match status" value="1"/>
</dbReference>
<feature type="compositionally biased region" description="Basic and acidic residues" evidence="1">
    <location>
        <begin position="31"/>
        <end position="44"/>
    </location>
</feature>
<dbReference type="PANTHER" id="PTHR31514">
    <property type="entry name" value="MUSCULAR LMNA-INTERACTING PROTEIN MLIP"/>
    <property type="match status" value="1"/>
</dbReference>
<dbReference type="InterPro" id="IPR029331">
    <property type="entry name" value="MLIP"/>
</dbReference>
<dbReference type="EMBL" id="OW240913">
    <property type="protein sequence ID" value="CAH2248751.1"/>
    <property type="molecule type" value="Genomic_DNA"/>
</dbReference>
<protein>
    <submittedName>
        <fullName evidence="2">Uncharacterized protein</fullName>
    </submittedName>
</protein>
<dbReference type="Proteomes" id="UP001295444">
    <property type="component" value="Chromosome 02"/>
</dbReference>
<evidence type="ECO:0000313" key="2">
    <source>
        <dbReference type="EMBL" id="CAH2248751.1"/>
    </source>
</evidence>
<feature type="compositionally biased region" description="Basic residues" evidence="1">
    <location>
        <begin position="48"/>
        <end position="58"/>
    </location>
</feature>
<organism evidence="2 3">
    <name type="scientific">Pelobates cultripes</name>
    <name type="common">Western spadefoot toad</name>
    <dbReference type="NCBI Taxonomy" id="61616"/>
    <lineage>
        <taxon>Eukaryota</taxon>
        <taxon>Metazoa</taxon>
        <taxon>Chordata</taxon>
        <taxon>Craniata</taxon>
        <taxon>Vertebrata</taxon>
        <taxon>Euteleostomi</taxon>
        <taxon>Amphibia</taxon>
        <taxon>Batrachia</taxon>
        <taxon>Anura</taxon>
        <taxon>Pelobatoidea</taxon>
        <taxon>Pelobatidae</taxon>
        <taxon>Pelobates</taxon>
    </lineage>
</organism>
<evidence type="ECO:0000313" key="3">
    <source>
        <dbReference type="Proteomes" id="UP001295444"/>
    </source>
</evidence>
<feature type="compositionally biased region" description="Polar residues" evidence="1">
    <location>
        <begin position="73"/>
        <end position="89"/>
    </location>
</feature>